<name>A0A9X3B6Y3_9HYPH</name>
<dbReference type="RefSeq" id="WP_261515879.1">
    <property type="nucleotide sequence ID" value="NZ_JAODNV010000012.1"/>
</dbReference>
<reference evidence="1" key="1">
    <citation type="submission" date="2022-08" db="EMBL/GenBank/DDBJ databases">
        <title>Chelativorans sichuanense sp. nov., a paraffin oil-degrading bacterium isolated from a mixture of oil-based drill cuttings and paddy soil.</title>
        <authorList>
            <person name="Yu J."/>
            <person name="Liu H."/>
            <person name="Chen Q."/>
        </authorList>
    </citation>
    <scope>NUCLEOTIDE SEQUENCE</scope>
    <source>
        <strain evidence="1">SCAU 2101</strain>
    </source>
</reference>
<proteinExistence type="predicted"/>
<organism evidence="1 2">
    <name type="scientific">Chelativorans petroleitrophicus</name>
    <dbReference type="NCBI Taxonomy" id="2975484"/>
    <lineage>
        <taxon>Bacteria</taxon>
        <taxon>Pseudomonadati</taxon>
        <taxon>Pseudomonadota</taxon>
        <taxon>Alphaproteobacteria</taxon>
        <taxon>Hyphomicrobiales</taxon>
        <taxon>Phyllobacteriaceae</taxon>
        <taxon>Chelativorans</taxon>
    </lineage>
</organism>
<keyword evidence="2" id="KW-1185">Reference proteome</keyword>
<accession>A0A9X3B6Y3</accession>
<protein>
    <submittedName>
        <fullName evidence="1">Uncharacterized protein</fullName>
    </submittedName>
</protein>
<evidence type="ECO:0000313" key="1">
    <source>
        <dbReference type="EMBL" id="MCT8990982.1"/>
    </source>
</evidence>
<gene>
    <name evidence="1" type="ORF">NYR54_11885</name>
</gene>
<dbReference type="AlphaFoldDB" id="A0A9X3B6Y3"/>
<comment type="caution">
    <text evidence="1">The sequence shown here is derived from an EMBL/GenBank/DDBJ whole genome shotgun (WGS) entry which is preliminary data.</text>
</comment>
<dbReference type="EMBL" id="JAODNV010000012">
    <property type="protein sequence ID" value="MCT8990982.1"/>
    <property type="molecule type" value="Genomic_DNA"/>
</dbReference>
<evidence type="ECO:0000313" key="2">
    <source>
        <dbReference type="Proteomes" id="UP001149009"/>
    </source>
</evidence>
<dbReference type="Proteomes" id="UP001149009">
    <property type="component" value="Unassembled WGS sequence"/>
</dbReference>
<sequence>MTEVSQEQLYGMVLDMEQHFRNLSDALGDIKREVKVINGQLAAAERDLSNVCVILSRHDKRLDRIERYLDLNSTADRPQPHHDA</sequence>